<dbReference type="PIRSF" id="PIRSF037299">
    <property type="entry name" value="Glycosidase_CRH1_prd"/>
    <property type="match status" value="1"/>
</dbReference>
<dbReference type="PROSITE" id="PS51257">
    <property type="entry name" value="PROKAR_LIPOPROTEIN"/>
    <property type="match status" value="1"/>
</dbReference>
<evidence type="ECO:0000313" key="20">
    <source>
        <dbReference type="EMBL" id="OCL04710.1"/>
    </source>
</evidence>
<dbReference type="GO" id="GO:0009277">
    <property type="term" value="C:fungal-type cell wall"/>
    <property type="evidence" value="ECO:0007669"/>
    <property type="project" value="TreeGrafter"/>
</dbReference>
<organism evidence="20 21">
    <name type="scientific">Glonium stellatum</name>
    <dbReference type="NCBI Taxonomy" id="574774"/>
    <lineage>
        <taxon>Eukaryota</taxon>
        <taxon>Fungi</taxon>
        <taxon>Dikarya</taxon>
        <taxon>Ascomycota</taxon>
        <taxon>Pezizomycotina</taxon>
        <taxon>Dothideomycetes</taxon>
        <taxon>Pleosporomycetidae</taxon>
        <taxon>Gloniales</taxon>
        <taxon>Gloniaceae</taxon>
        <taxon>Glonium</taxon>
    </lineage>
</organism>
<accession>A0A8E2EU65</accession>
<evidence type="ECO:0000256" key="8">
    <source>
        <dbReference type="ARBA" id="ARBA00022801"/>
    </source>
</evidence>
<feature type="active site" description="Nucleophile" evidence="16">
    <location>
        <position position="120"/>
    </location>
</feature>
<keyword evidence="11" id="KW-0449">Lipoprotein</keyword>
<evidence type="ECO:0000256" key="4">
    <source>
        <dbReference type="ARBA" id="ARBA00022622"/>
    </source>
</evidence>
<proteinExistence type="inferred from homology"/>
<evidence type="ECO:0000256" key="1">
    <source>
        <dbReference type="ARBA" id="ARBA00000822"/>
    </source>
</evidence>
<dbReference type="OrthoDB" id="4781at2759"/>
<feature type="signal peptide" evidence="18">
    <location>
        <begin position="1"/>
        <end position="20"/>
    </location>
</feature>
<evidence type="ECO:0000256" key="9">
    <source>
        <dbReference type="ARBA" id="ARBA00023136"/>
    </source>
</evidence>
<feature type="disulfide bond" evidence="17">
    <location>
        <begin position="26"/>
        <end position="33"/>
    </location>
</feature>
<name>A0A8E2EU65_9PEZI</name>
<evidence type="ECO:0000259" key="19">
    <source>
        <dbReference type="PROSITE" id="PS51762"/>
    </source>
</evidence>
<evidence type="ECO:0000256" key="18">
    <source>
        <dbReference type="SAM" id="SignalP"/>
    </source>
</evidence>
<keyword evidence="21" id="KW-1185">Reference proteome</keyword>
<dbReference type="InterPro" id="IPR000757">
    <property type="entry name" value="Beta-glucanase-like"/>
</dbReference>
<sequence>MHYFLRAASAVVFAASLCSAQTFTSCDPTKKSCPANSAISTPFTSDFTQGAAALSGWTVTAGSLTYGSDGAQFTINKRGDAPTIQTNGYLFFGYVEVTMKAASGQGIVSSVVLESDDLDEVDWEFLGTTTTNVQSNYFGKGNTTTYDRMIPYNVASPQTTTHTFALNWTADSLVWLIDGVAQRTLHYADAVGGKNYPQTPMNLRIGIWAGGDPSNSPGTISWAGGKTDYTKAPFTMSVQSVKITNYSPGTAYQYTDTTGSWQSIKVLGAGNNAGGADNSTAPAGATS</sequence>
<reference evidence="20 21" key="1">
    <citation type="journal article" date="2016" name="Nat. Commun.">
        <title>Ectomycorrhizal ecology is imprinted in the genome of the dominant symbiotic fungus Cenococcum geophilum.</title>
        <authorList>
            <consortium name="DOE Joint Genome Institute"/>
            <person name="Peter M."/>
            <person name="Kohler A."/>
            <person name="Ohm R.A."/>
            <person name="Kuo A."/>
            <person name="Krutzmann J."/>
            <person name="Morin E."/>
            <person name="Arend M."/>
            <person name="Barry K.W."/>
            <person name="Binder M."/>
            <person name="Choi C."/>
            <person name="Clum A."/>
            <person name="Copeland A."/>
            <person name="Grisel N."/>
            <person name="Haridas S."/>
            <person name="Kipfer T."/>
            <person name="LaButti K."/>
            <person name="Lindquist E."/>
            <person name="Lipzen A."/>
            <person name="Maire R."/>
            <person name="Meier B."/>
            <person name="Mihaltcheva S."/>
            <person name="Molinier V."/>
            <person name="Murat C."/>
            <person name="Poggeler S."/>
            <person name="Quandt C.A."/>
            <person name="Sperisen C."/>
            <person name="Tritt A."/>
            <person name="Tisserant E."/>
            <person name="Crous P.W."/>
            <person name="Henrissat B."/>
            <person name="Nehls U."/>
            <person name="Egli S."/>
            <person name="Spatafora J.W."/>
            <person name="Grigoriev I.V."/>
            <person name="Martin F.M."/>
        </authorList>
    </citation>
    <scope>NUCLEOTIDE SEQUENCE [LARGE SCALE GENOMIC DNA]</scope>
    <source>
        <strain evidence="20 21">CBS 207.34</strain>
    </source>
</reference>
<dbReference type="SUPFAM" id="SSF49899">
    <property type="entry name" value="Concanavalin A-like lectins/glucanases"/>
    <property type="match status" value="1"/>
</dbReference>
<evidence type="ECO:0000256" key="7">
    <source>
        <dbReference type="ARBA" id="ARBA00022729"/>
    </source>
</evidence>
<dbReference type="CDD" id="cd02183">
    <property type="entry name" value="GH16_fungal_CRH1_transglycosylase"/>
    <property type="match status" value="1"/>
</dbReference>
<feature type="chain" id="PRO_5034460857" description="chitinase" evidence="18">
    <location>
        <begin position="21"/>
        <end position="287"/>
    </location>
</feature>
<keyword evidence="17" id="KW-1015">Disulfide bond</keyword>
<keyword evidence="4" id="KW-0336">GPI-anchor</keyword>
<evidence type="ECO:0000256" key="12">
    <source>
        <dbReference type="ARBA" id="ARBA00023295"/>
    </source>
</evidence>
<evidence type="ECO:0000256" key="17">
    <source>
        <dbReference type="PIRSR" id="PIRSR037299-2"/>
    </source>
</evidence>
<dbReference type="Proteomes" id="UP000250140">
    <property type="component" value="Unassembled WGS sequence"/>
</dbReference>
<dbReference type="InterPro" id="IPR013320">
    <property type="entry name" value="ConA-like_dom_sf"/>
</dbReference>
<dbReference type="FunFam" id="2.60.120.200:FF:000152">
    <property type="entry name" value="Cell wall glucanase"/>
    <property type="match status" value="1"/>
</dbReference>
<feature type="active site" description="Proton donor" evidence="16">
    <location>
        <position position="124"/>
    </location>
</feature>
<evidence type="ECO:0000256" key="5">
    <source>
        <dbReference type="ARBA" id="ARBA00022676"/>
    </source>
</evidence>
<evidence type="ECO:0000313" key="21">
    <source>
        <dbReference type="Proteomes" id="UP000250140"/>
    </source>
</evidence>
<comment type="catalytic activity">
    <reaction evidence="1">
        <text>Random endo-hydrolysis of N-acetyl-beta-D-glucosaminide (1-&gt;4)-beta-linkages in chitin and chitodextrins.</text>
        <dbReference type="EC" id="3.2.1.14"/>
    </reaction>
</comment>
<dbReference type="GO" id="GO:0008843">
    <property type="term" value="F:endochitinase activity"/>
    <property type="evidence" value="ECO:0007669"/>
    <property type="project" value="UniProtKB-EC"/>
</dbReference>
<evidence type="ECO:0000256" key="16">
    <source>
        <dbReference type="PIRSR" id="PIRSR037299-1"/>
    </source>
</evidence>
<dbReference type="GO" id="GO:0031505">
    <property type="term" value="P:fungal-type cell wall organization"/>
    <property type="evidence" value="ECO:0007669"/>
    <property type="project" value="TreeGrafter"/>
</dbReference>
<keyword evidence="13" id="KW-0961">Cell wall biogenesis/degradation</keyword>
<evidence type="ECO:0000256" key="3">
    <source>
        <dbReference type="ARBA" id="ARBA00012729"/>
    </source>
</evidence>
<keyword evidence="6" id="KW-0808">Transferase</keyword>
<gene>
    <name evidence="20" type="ORF">AOQ84DRAFT_300314</name>
</gene>
<dbReference type="GO" id="GO:0098552">
    <property type="term" value="C:side of membrane"/>
    <property type="evidence" value="ECO:0007669"/>
    <property type="project" value="UniProtKB-KW"/>
</dbReference>
<keyword evidence="8 20" id="KW-0378">Hydrolase</keyword>
<dbReference type="EMBL" id="KV750453">
    <property type="protein sequence ID" value="OCL04710.1"/>
    <property type="molecule type" value="Genomic_DNA"/>
</dbReference>
<dbReference type="Gene3D" id="2.60.120.200">
    <property type="match status" value="1"/>
</dbReference>
<keyword evidence="12" id="KW-0326">Glycosidase</keyword>
<dbReference type="GO" id="GO:0016757">
    <property type="term" value="F:glycosyltransferase activity"/>
    <property type="evidence" value="ECO:0007669"/>
    <property type="project" value="UniProtKB-KW"/>
</dbReference>
<keyword evidence="9" id="KW-0472">Membrane</keyword>
<keyword evidence="10" id="KW-0325">Glycoprotein</keyword>
<dbReference type="Pfam" id="PF00722">
    <property type="entry name" value="Glyco_hydro_16"/>
    <property type="match status" value="1"/>
</dbReference>
<keyword evidence="7 18" id="KW-0732">Signal</keyword>
<dbReference type="PROSITE" id="PS51762">
    <property type="entry name" value="GH16_2"/>
    <property type="match status" value="1"/>
</dbReference>
<dbReference type="PANTHER" id="PTHR10963:SF27">
    <property type="entry name" value="GLYCOSIDASE-RELATED"/>
    <property type="match status" value="1"/>
</dbReference>
<comment type="similarity">
    <text evidence="14">Belongs to the glycosyl hydrolase 16 family. CRH1 subfamily.</text>
</comment>
<evidence type="ECO:0000256" key="10">
    <source>
        <dbReference type="ARBA" id="ARBA00023180"/>
    </source>
</evidence>
<feature type="domain" description="GH16" evidence="19">
    <location>
        <begin position="34"/>
        <end position="238"/>
    </location>
</feature>
<evidence type="ECO:0000256" key="15">
    <source>
        <dbReference type="ARBA" id="ARBA00093308"/>
    </source>
</evidence>
<comment type="subcellular location">
    <subcellularLocation>
        <location evidence="2">Membrane</location>
        <topology evidence="2">Lipid-anchor</topology>
        <topology evidence="2">GPI-anchor</topology>
    </subcellularLocation>
</comment>
<dbReference type="EC" id="3.2.1.14" evidence="3"/>
<dbReference type="InterPro" id="IPR017168">
    <property type="entry name" value="CHR-like"/>
</dbReference>
<evidence type="ECO:0000256" key="6">
    <source>
        <dbReference type="ARBA" id="ARBA00022679"/>
    </source>
</evidence>
<feature type="non-terminal residue" evidence="20">
    <location>
        <position position="287"/>
    </location>
</feature>
<evidence type="ECO:0000256" key="2">
    <source>
        <dbReference type="ARBA" id="ARBA00004589"/>
    </source>
</evidence>
<dbReference type="PANTHER" id="PTHR10963">
    <property type="entry name" value="GLYCOSYL HYDROLASE-RELATED"/>
    <property type="match status" value="1"/>
</dbReference>
<dbReference type="GO" id="GO:0005975">
    <property type="term" value="P:carbohydrate metabolic process"/>
    <property type="evidence" value="ECO:0007669"/>
    <property type="project" value="InterPro"/>
</dbReference>
<evidence type="ECO:0000256" key="13">
    <source>
        <dbReference type="ARBA" id="ARBA00023316"/>
    </source>
</evidence>
<evidence type="ECO:0000256" key="14">
    <source>
        <dbReference type="ARBA" id="ARBA00038074"/>
    </source>
</evidence>
<dbReference type="InterPro" id="IPR050546">
    <property type="entry name" value="Glycosyl_Hydrlase_16"/>
</dbReference>
<protein>
    <recommendedName>
        <fullName evidence="3">chitinase</fullName>
        <ecNumber evidence="3">3.2.1.14</ecNumber>
    </recommendedName>
</protein>
<comment type="function">
    <text evidence="15">Dual chitinase/transglycosylase that plays a role in cell wall architecture. Chitinase and transglycosylase activities are coupled. Required for the polysaccharide cross-linking at the septa and the cell wall. More specifically, transfers chitin to 1,6-beta-glucan in the cell wall.</text>
</comment>
<keyword evidence="5" id="KW-0328">Glycosyltransferase</keyword>
<dbReference type="AlphaFoldDB" id="A0A8E2EU65"/>
<evidence type="ECO:0000256" key="11">
    <source>
        <dbReference type="ARBA" id="ARBA00023288"/>
    </source>
</evidence>